<keyword evidence="1" id="KW-1133">Transmembrane helix</keyword>
<feature type="transmembrane region" description="Helical" evidence="1">
    <location>
        <begin position="314"/>
        <end position="333"/>
    </location>
</feature>
<feature type="transmembrane region" description="Helical" evidence="1">
    <location>
        <begin position="12"/>
        <end position="35"/>
    </location>
</feature>
<feature type="transmembrane region" description="Helical" evidence="1">
    <location>
        <begin position="55"/>
        <end position="75"/>
    </location>
</feature>
<accession>A0A7D4TKZ3</accession>
<proteinExistence type="predicted"/>
<dbReference type="RefSeq" id="WP_173494029.1">
    <property type="nucleotide sequence ID" value="NZ_CP054056.1"/>
</dbReference>
<feature type="transmembrane region" description="Helical" evidence="1">
    <location>
        <begin position="212"/>
        <end position="233"/>
    </location>
</feature>
<keyword evidence="3" id="KW-1185">Reference proteome</keyword>
<dbReference type="EMBL" id="CP054056">
    <property type="protein sequence ID" value="QKJ25732.1"/>
    <property type="molecule type" value="Genomic_DNA"/>
</dbReference>
<evidence type="ECO:0000256" key="1">
    <source>
        <dbReference type="SAM" id="Phobius"/>
    </source>
</evidence>
<gene>
    <name evidence="2" type="ORF">HRU87_06105</name>
</gene>
<protein>
    <submittedName>
        <fullName evidence="2">Uncharacterized protein</fullName>
    </submittedName>
</protein>
<feature type="transmembrane region" description="Helical" evidence="1">
    <location>
        <begin position="180"/>
        <end position="200"/>
    </location>
</feature>
<keyword evidence="1" id="KW-0812">Transmembrane</keyword>
<organism evidence="2 3">
    <name type="scientific">Aquiluna borgnonia</name>
    <dbReference type="NCBI Taxonomy" id="2499157"/>
    <lineage>
        <taxon>Bacteria</taxon>
        <taxon>Bacillati</taxon>
        <taxon>Actinomycetota</taxon>
        <taxon>Actinomycetes</taxon>
        <taxon>Micrococcales</taxon>
        <taxon>Microbacteriaceae</taxon>
        <taxon>Luna cluster</taxon>
        <taxon>Luna-1 subcluster</taxon>
        <taxon>Aquiluna</taxon>
    </lineage>
</organism>
<dbReference type="Proteomes" id="UP000501003">
    <property type="component" value="Chromosome"/>
</dbReference>
<sequence>MSNSQAPKTAIQLPLIGLGFAWAMLMLSQYLDLYIQQTLYTEDGKAIFPEVQLQWSVYTTLIGITGAALLSLLGQKVALSERAENDSALALSAHRFTNLFVILSLVAGAIFAIGNFLGAFNDYDSRDASPWIRIVGVYVPIILATALVVYVLLSAFVFRKDAPDLQGEERDEERAKLQRYVGLAYAVPIIGTAIAIIFGLVVYDTTRTTLDVWIWVIIQAIIAVSITIGTTFASRAKSSRPLPPKERKTGTAAVNLNLVLSILFGSVVSVMAFTFGFSAIENLRIWPEWREDMTPEQQQPYIEAVSVEWLVQDFLPAVVLLLLATIGIYRMVITRHRETNA</sequence>
<evidence type="ECO:0000313" key="2">
    <source>
        <dbReference type="EMBL" id="QKJ25732.1"/>
    </source>
</evidence>
<dbReference type="KEGG" id="aqg:HRU87_06105"/>
<evidence type="ECO:0000313" key="3">
    <source>
        <dbReference type="Proteomes" id="UP000501003"/>
    </source>
</evidence>
<name>A0A7D4TKZ3_9MICO</name>
<feature type="transmembrane region" description="Helical" evidence="1">
    <location>
        <begin position="137"/>
        <end position="159"/>
    </location>
</feature>
<feature type="transmembrane region" description="Helical" evidence="1">
    <location>
        <begin position="96"/>
        <end position="117"/>
    </location>
</feature>
<reference evidence="2 3" key="1">
    <citation type="submission" date="2020-05" db="EMBL/GenBank/DDBJ databases">
        <title>Aquirufa sp. strain 15G-AUS-rot a new Aquirufa species.</title>
        <authorList>
            <person name="Pitt A."/>
            <person name="Hahn M.W."/>
        </authorList>
    </citation>
    <scope>NUCLEOTIDE SEQUENCE [LARGE SCALE GENOMIC DNA]</scope>
    <source>
        <strain evidence="2 3">15G-AUS-rot</strain>
    </source>
</reference>
<keyword evidence="1" id="KW-0472">Membrane</keyword>
<dbReference type="AlphaFoldDB" id="A0A7D4TKZ3"/>
<feature type="transmembrane region" description="Helical" evidence="1">
    <location>
        <begin position="254"/>
        <end position="280"/>
    </location>
</feature>